<accession>A0A2G5NHY6</accession>
<dbReference type="EMBL" id="MJBI02000007">
    <property type="protein sequence ID" value="RAI79526.1"/>
    <property type="molecule type" value="Genomic_DNA"/>
</dbReference>
<dbReference type="PROSITE" id="PS51186">
    <property type="entry name" value="GNAT"/>
    <property type="match status" value="1"/>
</dbReference>
<gene>
    <name evidence="2" type="ORF">BFS35_011435</name>
</gene>
<feature type="domain" description="N-acetyltransferase" evidence="1">
    <location>
        <begin position="1"/>
        <end position="165"/>
    </location>
</feature>
<protein>
    <submittedName>
        <fullName evidence="2">GNAT family N-acetyltransferase</fullName>
    </submittedName>
</protein>
<reference evidence="2 3" key="1">
    <citation type="journal article" date="2018" name="Front. Microbiol.">
        <title>Description and Comparative Genomics of Macrococcus caseolyticus subsp. hominis subsp. nov., Macrococcus goetzii sp. nov., Macrococcus epidermidis sp. nov., and Macrococcus bohemicus sp. nov., Novel Macrococci From Human Clinical Material With Virulence Potential and Suspected Uptake of Foreign DNA by Natural Transformation.</title>
        <authorList>
            <person name="Maslanova I."/>
            <person name="Wertheimer Z."/>
            <person name="Sedlacek I."/>
            <person name="Svec P."/>
            <person name="Indrakova A."/>
            <person name="Kovarovic V."/>
            <person name="Schumann P."/>
            <person name="Sproer C."/>
            <person name="Kralova S."/>
            <person name="Sedo O."/>
            <person name="Kristofova L."/>
            <person name="Vrbovska V."/>
            <person name="Fuzik T."/>
            <person name="Petras P."/>
            <person name="Zdrahal Z."/>
            <person name="Ruzickova V."/>
            <person name="Doskar J."/>
            <person name="Pantucek R."/>
        </authorList>
    </citation>
    <scope>NUCLEOTIDE SEQUENCE [LARGE SCALE GENOMIC DNA]</scope>
    <source>
        <strain evidence="2 3">CCM 4927</strain>
    </source>
</reference>
<evidence type="ECO:0000313" key="3">
    <source>
        <dbReference type="Proteomes" id="UP000229523"/>
    </source>
</evidence>
<dbReference type="RefSeq" id="WP_099581619.1">
    <property type="nucleotide sequence ID" value="NZ_MJBI02000007.1"/>
</dbReference>
<dbReference type="InterPro" id="IPR000182">
    <property type="entry name" value="GNAT_dom"/>
</dbReference>
<dbReference type="SUPFAM" id="SSF55729">
    <property type="entry name" value="Acyl-CoA N-acyltransferases (Nat)"/>
    <property type="match status" value="1"/>
</dbReference>
<proteinExistence type="predicted"/>
<sequence length="202" mass="23942">MKFLHLTEPDHYFQQCMDLYNAEFDYEIREPIEVFTQSFNVKRKDEERYHFIAAYEDDTLYGFIAFHLEVTYRIGYIVYLVVNPEVRGKQIARQLMDEAEDIMVKLCENNGTVLEHIMLECEKDADGNSPLDSFYKKFGFSKTNFNYHQPGLHEDNPVPMNLYLKTSNKTEARTAIEHIYRVKYIQCNNIDPKTIDHLLAEM</sequence>
<evidence type="ECO:0000259" key="1">
    <source>
        <dbReference type="PROSITE" id="PS51186"/>
    </source>
</evidence>
<organism evidence="2 3">
    <name type="scientific">Macrococcoides goetzii</name>
    <dbReference type="NCBI Taxonomy" id="1891097"/>
    <lineage>
        <taxon>Bacteria</taxon>
        <taxon>Bacillati</taxon>
        <taxon>Bacillota</taxon>
        <taxon>Bacilli</taxon>
        <taxon>Bacillales</taxon>
        <taxon>Staphylococcaceae</taxon>
        <taxon>Macrococcoides</taxon>
    </lineage>
</organism>
<dbReference type="GO" id="GO:0016747">
    <property type="term" value="F:acyltransferase activity, transferring groups other than amino-acyl groups"/>
    <property type="evidence" value="ECO:0007669"/>
    <property type="project" value="InterPro"/>
</dbReference>
<dbReference type="Proteomes" id="UP000229523">
    <property type="component" value="Unassembled WGS sequence"/>
</dbReference>
<keyword evidence="3" id="KW-1185">Reference proteome</keyword>
<comment type="caution">
    <text evidence="2">The sequence shown here is derived from an EMBL/GenBank/DDBJ whole genome shotgun (WGS) entry which is preliminary data.</text>
</comment>
<evidence type="ECO:0000313" key="2">
    <source>
        <dbReference type="EMBL" id="RAI79526.1"/>
    </source>
</evidence>
<dbReference type="InterPro" id="IPR016181">
    <property type="entry name" value="Acyl_CoA_acyltransferase"/>
</dbReference>
<dbReference type="Pfam" id="PF00583">
    <property type="entry name" value="Acetyltransf_1"/>
    <property type="match status" value="1"/>
</dbReference>
<name>A0A2G5NHY6_9STAP</name>
<dbReference type="CDD" id="cd04301">
    <property type="entry name" value="NAT_SF"/>
    <property type="match status" value="1"/>
</dbReference>
<dbReference type="Gene3D" id="3.40.630.30">
    <property type="match status" value="1"/>
</dbReference>
<dbReference type="AlphaFoldDB" id="A0A2G5NHY6"/>